<proteinExistence type="predicted"/>
<reference evidence="1" key="1">
    <citation type="submission" date="2023-05" db="EMBL/GenBank/DDBJ databases">
        <authorList>
            <person name="Stuckert A."/>
        </authorList>
    </citation>
    <scope>NUCLEOTIDE SEQUENCE</scope>
</reference>
<comment type="caution">
    <text evidence="1">The sequence shown here is derived from an EMBL/GenBank/DDBJ whole genome shotgun (WGS) entry which is preliminary data.</text>
</comment>
<feature type="non-terminal residue" evidence="1">
    <location>
        <position position="1"/>
    </location>
</feature>
<evidence type="ECO:0000313" key="2">
    <source>
        <dbReference type="Proteomes" id="UP001162483"/>
    </source>
</evidence>
<accession>A0ABN9D191</accession>
<name>A0ABN9D191_9NEOB</name>
<organism evidence="1 2">
    <name type="scientific">Staurois parvus</name>
    <dbReference type="NCBI Taxonomy" id="386267"/>
    <lineage>
        <taxon>Eukaryota</taxon>
        <taxon>Metazoa</taxon>
        <taxon>Chordata</taxon>
        <taxon>Craniata</taxon>
        <taxon>Vertebrata</taxon>
        <taxon>Euteleostomi</taxon>
        <taxon>Amphibia</taxon>
        <taxon>Batrachia</taxon>
        <taxon>Anura</taxon>
        <taxon>Neobatrachia</taxon>
        <taxon>Ranoidea</taxon>
        <taxon>Ranidae</taxon>
        <taxon>Staurois</taxon>
    </lineage>
</organism>
<evidence type="ECO:0000313" key="1">
    <source>
        <dbReference type="EMBL" id="CAI9565461.1"/>
    </source>
</evidence>
<keyword evidence="2" id="KW-1185">Reference proteome</keyword>
<protein>
    <submittedName>
        <fullName evidence="1">Uncharacterized protein</fullName>
    </submittedName>
</protein>
<dbReference type="EMBL" id="CATNWA010013575">
    <property type="protein sequence ID" value="CAI9565461.1"/>
    <property type="molecule type" value="Genomic_DNA"/>
</dbReference>
<gene>
    <name evidence="1" type="ORF">SPARVUS_LOCUS6071928</name>
</gene>
<sequence length="61" mass="7061">DSSPPPGDRQVLQVGKRSVCKQYRSLPCLHSRAIQMNVLTFKTLRIPHQCEPRLKHTHSRQ</sequence>
<dbReference type="Proteomes" id="UP001162483">
    <property type="component" value="Unassembled WGS sequence"/>
</dbReference>